<proteinExistence type="inferred from homology"/>
<dbReference type="InterPro" id="IPR011335">
    <property type="entry name" value="Restrct_endonuc-II-like"/>
</dbReference>
<gene>
    <name evidence="3" type="ORF">JIV24_01160</name>
</gene>
<keyword evidence="4" id="KW-1185">Reference proteome</keyword>
<dbReference type="HAMAP" id="MF_00048">
    <property type="entry name" value="UPF0102"/>
    <property type="match status" value="1"/>
</dbReference>
<dbReference type="Pfam" id="PF02021">
    <property type="entry name" value="UPF0102"/>
    <property type="match status" value="1"/>
</dbReference>
<evidence type="ECO:0000256" key="1">
    <source>
        <dbReference type="ARBA" id="ARBA00006738"/>
    </source>
</evidence>
<dbReference type="PANTHER" id="PTHR34039">
    <property type="entry name" value="UPF0102 PROTEIN YRAN"/>
    <property type="match status" value="1"/>
</dbReference>
<dbReference type="NCBIfam" id="NF009154">
    <property type="entry name" value="PRK12497.3-3"/>
    <property type="match status" value="1"/>
</dbReference>
<dbReference type="CDD" id="cd20736">
    <property type="entry name" value="PoNe_Nuclease"/>
    <property type="match status" value="1"/>
</dbReference>
<name>A0ABS1HE83_9BACT</name>
<comment type="caution">
    <text evidence="3">The sequence shown here is derived from an EMBL/GenBank/DDBJ whole genome shotgun (WGS) entry which is preliminary data.</text>
</comment>
<dbReference type="PANTHER" id="PTHR34039:SF1">
    <property type="entry name" value="UPF0102 PROTEIN YRAN"/>
    <property type="match status" value="1"/>
</dbReference>
<organism evidence="3 4">
    <name type="scientific">Carboxylicivirga marina</name>
    <dbReference type="NCBI Taxonomy" id="2800988"/>
    <lineage>
        <taxon>Bacteria</taxon>
        <taxon>Pseudomonadati</taxon>
        <taxon>Bacteroidota</taxon>
        <taxon>Bacteroidia</taxon>
        <taxon>Marinilabiliales</taxon>
        <taxon>Marinilabiliaceae</taxon>
        <taxon>Carboxylicivirga</taxon>
    </lineage>
</organism>
<dbReference type="InterPro" id="IPR003509">
    <property type="entry name" value="UPF0102_YraN-like"/>
</dbReference>
<dbReference type="SUPFAM" id="SSF52980">
    <property type="entry name" value="Restriction endonuclease-like"/>
    <property type="match status" value="1"/>
</dbReference>
<dbReference type="Gene3D" id="3.40.1350.10">
    <property type="match status" value="1"/>
</dbReference>
<reference evidence="3 4" key="1">
    <citation type="submission" date="2021-01" db="EMBL/GenBank/DDBJ databases">
        <title>Carboxyliciviraga sp.nov., isolated from coastal sediments.</title>
        <authorList>
            <person name="Lu D."/>
            <person name="Zhang T."/>
        </authorList>
    </citation>
    <scope>NUCLEOTIDE SEQUENCE [LARGE SCALE GENOMIC DNA]</scope>
    <source>
        <strain evidence="3 4">N1Y132</strain>
    </source>
</reference>
<dbReference type="RefSeq" id="WP_200463160.1">
    <property type="nucleotide sequence ID" value="NZ_JAENRR010000002.1"/>
</dbReference>
<comment type="similarity">
    <text evidence="1 2">Belongs to the UPF0102 family.</text>
</comment>
<dbReference type="Proteomes" id="UP000605676">
    <property type="component" value="Unassembled WGS sequence"/>
</dbReference>
<evidence type="ECO:0000313" key="4">
    <source>
        <dbReference type="Proteomes" id="UP000605676"/>
    </source>
</evidence>
<dbReference type="EMBL" id="JAENRR010000002">
    <property type="protein sequence ID" value="MBK3515928.1"/>
    <property type="molecule type" value="Genomic_DNA"/>
</dbReference>
<evidence type="ECO:0000313" key="3">
    <source>
        <dbReference type="EMBL" id="MBK3515928.1"/>
    </source>
</evidence>
<accession>A0ABS1HE83</accession>
<protein>
    <recommendedName>
        <fullName evidence="2">UPF0102 protein JIV24_01160</fullName>
    </recommendedName>
</protein>
<dbReference type="InterPro" id="IPR011856">
    <property type="entry name" value="tRNA_endonuc-like_dom_sf"/>
</dbReference>
<evidence type="ECO:0000256" key="2">
    <source>
        <dbReference type="HAMAP-Rule" id="MF_00048"/>
    </source>
</evidence>
<sequence length="120" mass="13944">MADHNELGKTGEAIAADYLEQKGFEILERNWQYNHKEIDLIALHDDYLVVIEVKTRTTDGWENPKEAITNSKIRFIVEATEAYINEMDIENEVRFDVVTLIPDGDDWNIEHIDEAFHPSL</sequence>